<dbReference type="EMBL" id="LXQA010574670">
    <property type="protein sequence ID" value="MCI60066.1"/>
    <property type="molecule type" value="Genomic_DNA"/>
</dbReference>
<feature type="region of interest" description="Disordered" evidence="1">
    <location>
        <begin position="19"/>
        <end position="41"/>
    </location>
</feature>
<evidence type="ECO:0000256" key="1">
    <source>
        <dbReference type="SAM" id="MobiDB-lite"/>
    </source>
</evidence>
<dbReference type="AlphaFoldDB" id="A0A392TIX0"/>
<feature type="compositionally biased region" description="Acidic residues" evidence="1">
    <location>
        <begin position="19"/>
        <end position="34"/>
    </location>
</feature>
<dbReference type="Proteomes" id="UP000265520">
    <property type="component" value="Unassembled WGS sequence"/>
</dbReference>
<evidence type="ECO:0000313" key="2">
    <source>
        <dbReference type="EMBL" id="MCI60066.1"/>
    </source>
</evidence>
<sequence>VGSYRNKVIGITEVNEIEEDVDKRDEEEEDEEEREEMKVEEHTIGGYACPEFVFSKTEDKRIYRPWRKGVIVKLLGRRIGYKALETRL</sequence>
<name>A0A392TIX0_9FABA</name>
<comment type="caution">
    <text evidence="2">The sequence shown here is derived from an EMBL/GenBank/DDBJ whole genome shotgun (WGS) entry which is preliminary data.</text>
</comment>
<reference evidence="2 3" key="1">
    <citation type="journal article" date="2018" name="Front. Plant Sci.">
        <title>Red Clover (Trifolium pratense) and Zigzag Clover (T. medium) - A Picture of Genomic Similarities and Differences.</title>
        <authorList>
            <person name="Dluhosova J."/>
            <person name="Istvanek J."/>
            <person name="Nedelnik J."/>
            <person name="Repkova J."/>
        </authorList>
    </citation>
    <scope>NUCLEOTIDE SEQUENCE [LARGE SCALE GENOMIC DNA]</scope>
    <source>
        <strain evidence="3">cv. 10/8</strain>
        <tissue evidence="2">Leaf</tissue>
    </source>
</reference>
<feature type="non-terminal residue" evidence="2">
    <location>
        <position position="88"/>
    </location>
</feature>
<keyword evidence="3" id="KW-1185">Reference proteome</keyword>
<protein>
    <submittedName>
        <fullName evidence="2">Uncharacterized protein</fullName>
    </submittedName>
</protein>
<evidence type="ECO:0000313" key="3">
    <source>
        <dbReference type="Proteomes" id="UP000265520"/>
    </source>
</evidence>
<accession>A0A392TIX0</accession>
<feature type="non-terminal residue" evidence="2">
    <location>
        <position position="1"/>
    </location>
</feature>
<organism evidence="2 3">
    <name type="scientific">Trifolium medium</name>
    <dbReference type="NCBI Taxonomy" id="97028"/>
    <lineage>
        <taxon>Eukaryota</taxon>
        <taxon>Viridiplantae</taxon>
        <taxon>Streptophyta</taxon>
        <taxon>Embryophyta</taxon>
        <taxon>Tracheophyta</taxon>
        <taxon>Spermatophyta</taxon>
        <taxon>Magnoliopsida</taxon>
        <taxon>eudicotyledons</taxon>
        <taxon>Gunneridae</taxon>
        <taxon>Pentapetalae</taxon>
        <taxon>rosids</taxon>
        <taxon>fabids</taxon>
        <taxon>Fabales</taxon>
        <taxon>Fabaceae</taxon>
        <taxon>Papilionoideae</taxon>
        <taxon>50 kb inversion clade</taxon>
        <taxon>NPAAA clade</taxon>
        <taxon>Hologalegina</taxon>
        <taxon>IRL clade</taxon>
        <taxon>Trifolieae</taxon>
        <taxon>Trifolium</taxon>
    </lineage>
</organism>
<proteinExistence type="predicted"/>